<evidence type="ECO:0000256" key="1">
    <source>
        <dbReference type="SAM" id="Coils"/>
    </source>
</evidence>
<proteinExistence type="predicted"/>
<comment type="caution">
    <text evidence="2">The sequence shown here is derived from an EMBL/GenBank/DDBJ whole genome shotgun (WGS) entry which is preliminary data.</text>
</comment>
<dbReference type="Proteomes" id="UP001081438">
    <property type="component" value="Unassembled WGS sequence"/>
</dbReference>
<feature type="coiled-coil region" evidence="1">
    <location>
        <begin position="153"/>
        <end position="187"/>
    </location>
</feature>
<gene>
    <name evidence="2" type="ORF">NW112_02240</name>
</gene>
<protein>
    <submittedName>
        <fullName evidence="2">Uncharacterized protein</fullName>
    </submittedName>
</protein>
<keyword evidence="1" id="KW-0175">Coiled coil</keyword>
<dbReference type="RefSeq" id="WP_268211184.1">
    <property type="nucleotide sequence ID" value="NZ_JANSKK010000007.1"/>
</dbReference>
<dbReference type="AlphaFoldDB" id="A0A9Q4GZQ1"/>
<name>A0A9Q4GZQ1_9STAP</name>
<accession>A0A9Q4GZQ1</accession>
<evidence type="ECO:0000313" key="3">
    <source>
        <dbReference type="Proteomes" id="UP001081438"/>
    </source>
</evidence>
<reference evidence="2" key="1">
    <citation type="journal article" date="2022" name="Int. J. Mol. Sci.">
        <title>Phenotypic and genotypic virulence characterisation of Staphylococcus pettenkoferi strains isolated from human bloodstream and diabetic foot infections.</title>
        <authorList>
            <person name="Magnan C."/>
        </authorList>
    </citation>
    <scope>NUCLEOTIDE SEQUENCE</scope>
    <source>
        <strain evidence="2">NSP020P</strain>
    </source>
</reference>
<dbReference type="EMBL" id="JANSKX010000008">
    <property type="protein sequence ID" value="MCY1594054.1"/>
    <property type="molecule type" value="Genomic_DNA"/>
</dbReference>
<organism evidence="2 3">
    <name type="scientific">Staphylococcus pettenkoferi</name>
    <dbReference type="NCBI Taxonomy" id="170573"/>
    <lineage>
        <taxon>Bacteria</taxon>
        <taxon>Bacillati</taxon>
        <taxon>Bacillota</taxon>
        <taxon>Bacilli</taxon>
        <taxon>Bacillales</taxon>
        <taxon>Staphylococcaceae</taxon>
        <taxon>Staphylococcus</taxon>
    </lineage>
</organism>
<sequence length="253" mass="29099">MNQTIRELRKSIFDTYRQSTNGVTTQNEYLKSLGDQILLSQAAALKQAKPELIRFNLPKSQFENKSTNYNYITMISKINFNSAVTLNKTFSNLAKVDTNLISPAIKSQIDSIMKIKQINLNLVDSIRSINNQYIRSMNKNFSSLSDAYIGKTKEQLISYIQDLKYENENLSAENERFKEEMKTLKENDTDKAFIDELINKILDIYNIISQTLLKTTVNNIGSEIYNHGITQVKLDSWVMLMLTIISVSLVRKK</sequence>
<evidence type="ECO:0000313" key="2">
    <source>
        <dbReference type="EMBL" id="MCY1594054.1"/>
    </source>
</evidence>